<feature type="domain" description="Heterokaryon incompatibility" evidence="1">
    <location>
        <begin position="49"/>
        <end position="191"/>
    </location>
</feature>
<evidence type="ECO:0000313" key="3">
    <source>
        <dbReference type="Proteomes" id="UP000027586"/>
    </source>
</evidence>
<dbReference type="Proteomes" id="UP000027586">
    <property type="component" value="Unassembled WGS sequence"/>
</dbReference>
<dbReference type="Pfam" id="PF06985">
    <property type="entry name" value="HET"/>
    <property type="match status" value="1"/>
</dbReference>
<dbReference type="OrthoDB" id="2285840at2759"/>
<dbReference type="PANTHER" id="PTHR24148:SF73">
    <property type="entry name" value="HET DOMAIN PROTEIN (AFU_ORTHOLOGUE AFUA_8G01020)"/>
    <property type="match status" value="1"/>
</dbReference>
<comment type="caution">
    <text evidence="2">The sequence shown here is derived from an EMBL/GenBank/DDBJ whole genome shotgun (WGS) entry which is preliminary data.</text>
</comment>
<reference evidence="2" key="1">
    <citation type="submission" date="2013-08" db="EMBL/GenBank/DDBJ databases">
        <title>Gene expansion shapes genome architecture in the human pathogen Lichtheimia corymbifera: an evolutionary genomics analysis in the ancient terrestrial Mucorales (Mucoromycotina).</title>
        <authorList>
            <person name="Schwartze V.U."/>
            <person name="Winter S."/>
            <person name="Shelest E."/>
            <person name="Marcet-Houben M."/>
            <person name="Horn F."/>
            <person name="Wehner S."/>
            <person name="Hoffmann K."/>
            <person name="Riege K."/>
            <person name="Sammeth M."/>
            <person name="Nowrousian M."/>
            <person name="Valiante V."/>
            <person name="Linde J."/>
            <person name="Jacobsen I.D."/>
            <person name="Marz M."/>
            <person name="Brakhage A.A."/>
            <person name="Gabaldon T."/>
            <person name="Bocker S."/>
            <person name="Voigt K."/>
        </authorList>
    </citation>
    <scope>NUCLEOTIDE SEQUENCE [LARGE SCALE GENOMIC DNA]</scope>
    <source>
        <strain evidence="2">FSU 9682</strain>
    </source>
</reference>
<evidence type="ECO:0000313" key="2">
    <source>
        <dbReference type="EMBL" id="CDH60985.1"/>
    </source>
</evidence>
<accession>A0A068SG81</accession>
<name>A0A068SG81_9FUNG</name>
<dbReference type="STRING" id="1263082.A0A068SG81"/>
<dbReference type="InterPro" id="IPR010730">
    <property type="entry name" value="HET"/>
</dbReference>
<proteinExistence type="predicted"/>
<dbReference type="InterPro" id="IPR052895">
    <property type="entry name" value="HetReg/Transcr_Mod"/>
</dbReference>
<dbReference type="VEuPathDB" id="FungiDB:LCOR_11760.1"/>
<dbReference type="AlphaFoldDB" id="A0A068SG81"/>
<sequence length="359" mass="41133">MHEERVNTLLVHPDFLLLYVPGDGAKMKLVKPSSDVYHRERIMQGTSTWYALSHLWGTSKADPHLWSEIGLYVDDEHGQAAEPIPMRDEKRNTLLNLLKNYPDSYWWIDVLCARTDTPLDIMGTIYACCTLCVAMIDCDPRLIQHINSVSRIPEEVEWMSAQYVNQPNQLRSAIHTLTECAWWSRVWTWQEIVLPHQVALMAETTTDFSSHGYVDVEFLISPYHDTPNALRDVKTGRGLKNLASFIGNNSGHPGTPLSIMLELYTLFYTLGKSSRRCMDPVDYVYGVLGVLQLDIPRMTDPDTVWQSFLSQLEKLIVRIKSSVNLKKRSNTTVDARAWNVDLRTAQSMADVYRYIAPMH</sequence>
<dbReference type="PANTHER" id="PTHR24148">
    <property type="entry name" value="ANKYRIN REPEAT DOMAIN-CONTAINING PROTEIN 39 HOMOLOG-RELATED"/>
    <property type="match status" value="1"/>
</dbReference>
<dbReference type="EMBL" id="CBTN010000120">
    <property type="protein sequence ID" value="CDH60985.1"/>
    <property type="molecule type" value="Genomic_DNA"/>
</dbReference>
<organism evidence="2 3">
    <name type="scientific">Lichtheimia corymbifera JMRC:FSU:9682</name>
    <dbReference type="NCBI Taxonomy" id="1263082"/>
    <lineage>
        <taxon>Eukaryota</taxon>
        <taxon>Fungi</taxon>
        <taxon>Fungi incertae sedis</taxon>
        <taxon>Mucoromycota</taxon>
        <taxon>Mucoromycotina</taxon>
        <taxon>Mucoromycetes</taxon>
        <taxon>Mucorales</taxon>
        <taxon>Lichtheimiaceae</taxon>
        <taxon>Lichtheimia</taxon>
    </lineage>
</organism>
<keyword evidence="3" id="KW-1185">Reference proteome</keyword>
<protein>
    <recommendedName>
        <fullName evidence="1">Heterokaryon incompatibility domain-containing protein</fullName>
    </recommendedName>
</protein>
<evidence type="ECO:0000259" key="1">
    <source>
        <dbReference type="Pfam" id="PF06985"/>
    </source>
</evidence>
<gene>
    <name evidence="2" type="ORF">LCOR_11760.1</name>
</gene>